<evidence type="ECO:0000259" key="2">
    <source>
        <dbReference type="Pfam" id="PF07859"/>
    </source>
</evidence>
<keyword evidence="4" id="KW-1185">Reference proteome</keyword>
<dbReference type="PANTHER" id="PTHR48081">
    <property type="entry name" value="AB HYDROLASE SUPERFAMILY PROTEIN C4A8.06C"/>
    <property type="match status" value="1"/>
</dbReference>
<comment type="caution">
    <text evidence="3">The sequence shown here is derived from an EMBL/GenBank/DDBJ whole genome shotgun (WGS) entry which is preliminary data.</text>
</comment>
<feature type="domain" description="Alpha/beta hydrolase fold-3" evidence="2">
    <location>
        <begin position="89"/>
        <end position="294"/>
    </location>
</feature>
<keyword evidence="1 3" id="KW-0378">Hydrolase</keyword>
<dbReference type="InterPro" id="IPR050300">
    <property type="entry name" value="GDXG_lipolytic_enzyme"/>
</dbReference>
<evidence type="ECO:0000256" key="1">
    <source>
        <dbReference type="ARBA" id="ARBA00022801"/>
    </source>
</evidence>
<evidence type="ECO:0000313" key="3">
    <source>
        <dbReference type="EMBL" id="MCV9933556.1"/>
    </source>
</evidence>
<name>A0A9X2ZLC9_9FLAO</name>
<sequence>MENIIKKIDPDLWKAILDSPFNQIDYEDLLKNNPEKIINEEMLVTLNEEPLVVPERLNVEDIQIPSYDKSRKIRLRTYRPKGEQDLPVLLYFHGGAFIYGTPEQYDFIFFQLALDIDMLIVSVDYRLAPEHPFPAAIEDGYDALLWLSKHADNIKGNKNNILIGGSSAGGTIAASVTHLARDKKEIEIRHQFLLYPPMSHILQTPSMNELANAPMQTKNAAEWMWKHYLQHYMTEPPKYAVPLLEDNFNNLPDATIIVCELDPLKDEGKMYAQKLEEAGSIVNLLEIKGAVHAFDFFPSSLSAIFYRQQIELFKQILNQEE</sequence>
<proteinExistence type="predicted"/>
<dbReference type="Pfam" id="PF07859">
    <property type="entry name" value="Abhydrolase_3"/>
    <property type="match status" value="1"/>
</dbReference>
<dbReference type="AlphaFoldDB" id="A0A9X2ZLC9"/>
<dbReference type="GO" id="GO:0016787">
    <property type="term" value="F:hydrolase activity"/>
    <property type="evidence" value="ECO:0007669"/>
    <property type="project" value="UniProtKB-KW"/>
</dbReference>
<dbReference type="RefSeq" id="WP_264287768.1">
    <property type="nucleotide sequence ID" value="NZ_JAOZEV010000012.1"/>
</dbReference>
<dbReference type="EMBL" id="JAOZEV010000012">
    <property type="protein sequence ID" value="MCV9933556.1"/>
    <property type="molecule type" value="Genomic_DNA"/>
</dbReference>
<dbReference type="SUPFAM" id="SSF53474">
    <property type="entry name" value="alpha/beta-Hydrolases"/>
    <property type="match status" value="1"/>
</dbReference>
<organism evidence="3 4">
    <name type="scientific">Flavobacterium frigoritolerans</name>
    <dbReference type="NCBI Taxonomy" id="2987686"/>
    <lineage>
        <taxon>Bacteria</taxon>
        <taxon>Pseudomonadati</taxon>
        <taxon>Bacteroidota</taxon>
        <taxon>Flavobacteriia</taxon>
        <taxon>Flavobacteriales</taxon>
        <taxon>Flavobacteriaceae</taxon>
        <taxon>Flavobacterium</taxon>
    </lineage>
</organism>
<protein>
    <submittedName>
        <fullName evidence="3">Alpha/beta hydrolase</fullName>
    </submittedName>
</protein>
<dbReference type="PANTHER" id="PTHR48081:SF8">
    <property type="entry name" value="ALPHA_BETA HYDROLASE FOLD-3 DOMAIN-CONTAINING PROTEIN-RELATED"/>
    <property type="match status" value="1"/>
</dbReference>
<dbReference type="InterPro" id="IPR013094">
    <property type="entry name" value="AB_hydrolase_3"/>
</dbReference>
<evidence type="ECO:0000313" key="4">
    <source>
        <dbReference type="Proteomes" id="UP001151133"/>
    </source>
</evidence>
<dbReference type="InterPro" id="IPR029058">
    <property type="entry name" value="AB_hydrolase_fold"/>
</dbReference>
<accession>A0A9X2ZLC9</accession>
<reference evidence="3" key="1">
    <citation type="submission" date="2022-10" db="EMBL/GenBank/DDBJ databases">
        <title>Two novel species of Flavobacterium.</title>
        <authorList>
            <person name="Liu Q."/>
            <person name="Xin Y.-H."/>
        </authorList>
    </citation>
    <scope>NUCLEOTIDE SEQUENCE</scope>
    <source>
        <strain evidence="3">LS1R47</strain>
    </source>
</reference>
<dbReference type="Proteomes" id="UP001151133">
    <property type="component" value="Unassembled WGS sequence"/>
</dbReference>
<dbReference type="Gene3D" id="3.40.50.1820">
    <property type="entry name" value="alpha/beta hydrolase"/>
    <property type="match status" value="1"/>
</dbReference>
<gene>
    <name evidence="3" type="ORF">OIU80_14825</name>
</gene>